<proteinExistence type="predicted"/>
<dbReference type="GO" id="GO:0006325">
    <property type="term" value="P:chromatin organization"/>
    <property type="evidence" value="ECO:0007669"/>
    <property type="project" value="InterPro"/>
</dbReference>
<feature type="domain" description="MSL3 chromodomain-like" evidence="2">
    <location>
        <begin position="27"/>
        <end position="81"/>
    </location>
</feature>
<feature type="compositionally biased region" description="Polar residues" evidence="1">
    <location>
        <begin position="130"/>
        <end position="145"/>
    </location>
</feature>
<dbReference type="EMBL" id="KZ270107">
    <property type="protein sequence ID" value="OZC06443.1"/>
    <property type="molecule type" value="Genomic_DNA"/>
</dbReference>
<dbReference type="PANTHER" id="PTHR10880">
    <property type="entry name" value="MORTALITY FACTOR 4-LIKE PROTEIN"/>
    <property type="match status" value="1"/>
</dbReference>
<dbReference type="GO" id="GO:0006355">
    <property type="term" value="P:regulation of DNA-templated transcription"/>
    <property type="evidence" value="ECO:0007669"/>
    <property type="project" value="InterPro"/>
</dbReference>
<feature type="non-terminal residue" evidence="3">
    <location>
        <position position="195"/>
    </location>
</feature>
<evidence type="ECO:0000256" key="1">
    <source>
        <dbReference type="SAM" id="MobiDB-lite"/>
    </source>
</evidence>
<dbReference type="SUPFAM" id="SSF54160">
    <property type="entry name" value="Chromo domain-like"/>
    <property type="match status" value="1"/>
</dbReference>
<dbReference type="Gene3D" id="2.30.30.140">
    <property type="match status" value="1"/>
</dbReference>
<organism evidence="3 4">
    <name type="scientific">Onchocerca flexuosa</name>
    <dbReference type="NCBI Taxonomy" id="387005"/>
    <lineage>
        <taxon>Eukaryota</taxon>
        <taxon>Metazoa</taxon>
        <taxon>Ecdysozoa</taxon>
        <taxon>Nematoda</taxon>
        <taxon>Chromadorea</taxon>
        <taxon>Rhabditida</taxon>
        <taxon>Spirurina</taxon>
        <taxon>Spiruromorpha</taxon>
        <taxon>Filarioidea</taxon>
        <taxon>Onchocercidae</taxon>
        <taxon>Onchocerca</taxon>
    </lineage>
</organism>
<dbReference type="GO" id="GO:0005634">
    <property type="term" value="C:nucleus"/>
    <property type="evidence" value="ECO:0007669"/>
    <property type="project" value="InterPro"/>
</dbReference>
<sequence length="195" mass="22277">MGVNNIRKILLYQVILVAKVAKPSDIYELHAKVLCQHLDNLYYEAKIINVEHGVDGEPIYTVHYQGWNQRHDEKIKHSSTLSRFLEYTPANVERAKAEMRDAQARLAQNKRRNRKSNVLDEKRSGGADSRGSTPSDKRGTSTSRAASIASDKGINFLKLEDMRNVLGMMRKRKPVTQLESEPVSDFIRKNEIKID</sequence>
<name>A0A238BMJ5_9BILA</name>
<dbReference type="PANTHER" id="PTHR10880:SF15">
    <property type="entry name" value="MSL COMPLEX SUBUNIT 3"/>
    <property type="match status" value="1"/>
</dbReference>
<evidence type="ECO:0000313" key="3">
    <source>
        <dbReference type="EMBL" id="OZC06443.1"/>
    </source>
</evidence>
<dbReference type="AlphaFoldDB" id="A0A238BMJ5"/>
<reference evidence="3 4" key="1">
    <citation type="submission" date="2015-12" db="EMBL/GenBank/DDBJ databases">
        <title>Draft genome of the nematode, Onchocerca flexuosa.</title>
        <authorList>
            <person name="Mitreva M."/>
        </authorList>
    </citation>
    <scope>NUCLEOTIDE SEQUENCE [LARGE SCALE GENOMIC DNA]</scope>
    <source>
        <strain evidence="3">Red Deer</strain>
    </source>
</reference>
<evidence type="ECO:0000259" key="2">
    <source>
        <dbReference type="Pfam" id="PF22732"/>
    </source>
</evidence>
<evidence type="ECO:0000313" key="4">
    <source>
        <dbReference type="Proteomes" id="UP000242913"/>
    </source>
</evidence>
<dbReference type="InterPro" id="IPR053820">
    <property type="entry name" value="MSL3_chromo-like"/>
</dbReference>
<keyword evidence="4" id="KW-1185">Reference proteome</keyword>
<accession>A0A238BMJ5</accession>
<dbReference type="InterPro" id="IPR008676">
    <property type="entry name" value="MRG"/>
</dbReference>
<feature type="region of interest" description="Disordered" evidence="1">
    <location>
        <begin position="98"/>
        <end position="146"/>
    </location>
</feature>
<protein>
    <recommendedName>
        <fullName evidence="2">MSL3 chromodomain-like domain-containing protein</fullName>
    </recommendedName>
</protein>
<dbReference type="Pfam" id="PF22732">
    <property type="entry name" value="MSL3_chromo-like"/>
    <property type="match status" value="1"/>
</dbReference>
<dbReference type="GO" id="GO:0000123">
    <property type="term" value="C:histone acetyltransferase complex"/>
    <property type="evidence" value="ECO:0007669"/>
    <property type="project" value="TreeGrafter"/>
</dbReference>
<gene>
    <name evidence="3" type="ORF">X798_06565</name>
</gene>
<dbReference type="OrthoDB" id="124855at2759"/>
<dbReference type="InterPro" id="IPR016197">
    <property type="entry name" value="Chromo-like_dom_sf"/>
</dbReference>
<dbReference type="Proteomes" id="UP000242913">
    <property type="component" value="Unassembled WGS sequence"/>
</dbReference>